<feature type="transmembrane region" description="Helical" evidence="1">
    <location>
        <begin position="113"/>
        <end position="136"/>
    </location>
</feature>
<feature type="transmembrane region" description="Helical" evidence="1">
    <location>
        <begin position="310"/>
        <end position="328"/>
    </location>
</feature>
<feature type="transmembrane region" description="Helical" evidence="1">
    <location>
        <begin position="408"/>
        <end position="434"/>
    </location>
</feature>
<name>A0AAW8TNY8_9ENTE</name>
<evidence type="ECO:0000256" key="1">
    <source>
        <dbReference type="SAM" id="Phobius"/>
    </source>
</evidence>
<feature type="transmembrane region" description="Helical" evidence="1">
    <location>
        <begin position="248"/>
        <end position="266"/>
    </location>
</feature>
<evidence type="ECO:0000313" key="2">
    <source>
        <dbReference type="EMBL" id="MDT2796141.1"/>
    </source>
</evidence>
<feature type="transmembrane region" description="Helical" evidence="1">
    <location>
        <begin position="7"/>
        <end position="28"/>
    </location>
</feature>
<gene>
    <name evidence="2" type="ORF">P7H47_02485</name>
</gene>
<dbReference type="RefSeq" id="WP_311897287.1">
    <property type="nucleotide sequence ID" value="NZ_AP035890.1"/>
</dbReference>
<protein>
    <submittedName>
        <fullName evidence="2">DUF2142 domain-containing protein</fullName>
    </submittedName>
</protein>
<keyword evidence="1" id="KW-1133">Transmembrane helix</keyword>
<feature type="transmembrane region" description="Helical" evidence="1">
    <location>
        <begin position="143"/>
        <end position="160"/>
    </location>
</feature>
<keyword evidence="1" id="KW-0472">Membrane</keyword>
<comment type="caution">
    <text evidence="2">The sequence shown here is derived from an EMBL/GenBank/DDBJ whole genome shotgun (WGS) entry which is preliminary data.</text>
</comment>
<keyword evidence="1" id="KW-0812">Transmembrane</keyword>
<feature type="transmembrane region" description="Helical" evidence="1">
    <location>
        <begin position="381"/>
        <end position="396"/>
    </location>
</feature>
<sequence length="436" mass="51020">MNIKDRINLKFLIISLFFVGTSIALMPINQVPDEMNHARISWEIVHKPEKDNFKWMEEIKTSPEKDKVQYKNEINKKINLSKEKFQLNFSLKSINHLPQLLGMMIMSLFTTKVFYIVMLGRIFNGLLYCVGCYLIARKLKFGKLAFMFISLLPIMIQQAGSLSYDVLNYLSIAYFFSLITNIIDKKDIDNKIFIQIILSSLLLYITKTNNLLLLAVLPFVETRYSFAPKNVERFIINMKELIKKNIRVVLPITIIVMTCVFFYIISLKTSPLYYVKVILNTLLNNNLNGHLNTILTIGMFGYIGNFFLQFPLWFIYLDIIVLFILLMYNPNKIIISKSFGILCSFVFPIQVLIIITGMYFMWTPLALGENANISVGAQGRYFTPFLIFYTPFLFALKDKISLNVNERWIYRIFYFSLMCNYVMMLFMVLTAYWINL</sequence>
<dbReference type="EMBL" id="JARQBI010000004">
    <property type="protein sequence ID" value="MDT2796141.1"/>
    <property type="molecule type" value="Genomic_DNA"/>
</dbReference>
<organism evidence="2 3">
    <name type="scientific">Enterococcus cecorum</name>
    <dbReference type="NCBI Taxonomy" id="44008"/>
    <lineage>
        <taxon>Bacteria</taxon>
        <taxon>Bacillati</taxon>
        <taxon>Bacillota</taxon>
        <taxon>Bacilli</taxon>
        <taxon>Lactobacillales</taxon>
        <taxon>Enterococcaceae</taxon>
        <taxon>Enterococcus</taxon>
    </lineage>
</organism>
<evidence type="ECO:0000313" key="3">
    <source>
        <dbReference type="Proteomes" id="UP001255696"/>
    </source>
</evidence>
<dbReference type="AlphaFoldDB" id="A0AAW8TNY8"/>
<dbReference type="Pfam" id="PF09913">
    <property type="entry name" value="DUF2142"/>
    <property type="match status" value="1"/>
</dbReference>
<feature type="transmembrane region" description="Helical" evidence="1">
    <location>
        <begin position="166"/>
        <end position="184"/>
    </location>
</feature>
<feature type="transmembrane region" description="Helical" evidence="1">
    <location>
        <begin position="340"/>
        <end position="361"/>
    </location>
</feature>
<dbReference type="Proteomes" id="UP001255696">
    <property type="component" value="Unassembled WGS sequence"/>
</dbReference>
<proteinExistence type="predicted"/>
<reference evidence="2" key="1">
    <citation type="submission" date="2023-03" db="EMBL/GenBank/DDBJ databases">
        <authorList>
            <person name="Shen W."/>
            <person name="Cai J."/>
        </authorList>
    </citation>
    <scope>NUCLEOTIDE SEQUENCE</scope>
    <source>
        <strain evidence="2">B245-2</strain>
    </source>
</reference>
<accession>A0AAW8TNY8</accession>
<dbReference type="InterPro" id="IPR018674">
    <property type="entry name" value="DUF2142_membrane"/>
</dbReference>